<organismHost>
    <name type="scientific">Mus musculus</name>
    <name type="common">Mouse</name>
    <dbReference type="NCBI Taxonomy" id="10090"/>
</organismHost>
<accession>H2A198</accession>
<reference evidence="1 2" key="1">
    <citation type="journal article" date="2013" name="Virology">
        <title>The genome of murine cytomegalovirus is shaped by purifying selection and extensive recombination.</title>
        <authorList>
            <person name="Smith L.M."/>
            <person name="McWhorter A.R."/>
            <person name="Shellam G.R."/>
            <person name="Redwood A.J."/>
        </authorList>
    </citation>
    <scope>NUCLEOTIDE SEQUENCE [LARGE SCALE GENOMIC DNA]</scope>
    <source>
        <strain evidence="1">C4B</strain>
    </source>
</reference>
<dbReference type="Proteomes" id="UP000114645">
    <property type="component" value="Segment"/>
</dbReference>
<sequence>MAVSTTTIVPNTERMFANAMDRESAIRAAKLVQALETSTYTFVRTLRECTIQKMEITHSSGLVISVCDSSYEHLTIKEPALSWIRRDFCPLSGPLMIIFGVAEEWRFASNRPSRQVIFIIGRDGVVMAYDRGVMFYICPSLQDFWTADIVFEHDNSIFPSPLRRYVKQLNIDLKDLMGFYNKLRLQRVIIESKEKRQKSGTVLPLKCNRLMRILISAASAIQQGSIPPLFSDRATLHQNVDMGFLEMYWKSRRYVPQQSPQNGVVRRNGTIILESTPRGSQSIQNTPCIDLAAASPPIARRAIEGPPMPMTVTLISSPPMFRVPVNPVPGGGGVPSSPVPVDLSVRGPAPGVHVLFGPVDEEDEDDNNAFDSVRFAVSPPRDHTEPPCIDLTLDSSEDQQEQPMDLTVNGSPPVALSYNGCIQVASVPRKRPAPEDNSRVLEDGSVGAKITKTEECFEQKERGDAQLWGPAVMTTSIVLGAEGAPRVCDRASSDGPDT</sequence>
<protein>
    <submittedName>
        <fullName evidence="1">M38 protein</fullName>
    </submittedName>
</protein>
<gene>
    <name evidence="1" type="primary">M38</name>
</gene>
<proteinExistence type="predicted"/>
<name>H2A198_MUHV1</name>
<dbReference type="EMBL" id="HE610452">
    <property type="protein sequence ID" value="CCE56713.1"/>
    <property type="molecule type" value="Genomic_DNA"/>
</dbReference>
<evidence type="ECO:0000313" key="1">
    <source>
        <dbReference type="EMBL" id="CCE56713.1"/>
    </source>
</evidence>
<organism evidence="1 2">
    <name type="scientific">Murid herpesvirus 1</name>
    <name type="common">MuHV-1</name>
    <name type="synonym">Mouse cytomegalovirus</name>
    <dbReference type="NCBI Taxonomy" id="10366"/>
    <lineage>
        <taxon>Viruses</taxon>
        <taxon>Duplodnaviria</taxon>
        <taxon>Heunggongvirae</taxon>
        <taxon>Peploviricota</taxon>
        <taxon>Herviviricetes</taxon>
        <taxon>Herpesvirales</taxon>
        <taxon>Orthoherpesviridae</taxon>
        <taxon>Betaherpesvirinae</taxon>
        <taxon>Muromegalovirus</taxon>
        <taxon>Muromegalovirus muridbeta1</taxon>
    </lineage>
</organism>
<evidence type="ECO:0000313" key="2">
    <source>
        <dbReference type="Proteomes" id="UP000114645"/>
    </source>
</evidence>